<evidence type="ECO:0000313" key="1">
    <source>
        <dbReference type="EMBL" id="MEQ2158032.1"/>
    </source>
</evidence>
<evidence type="ECO:0000313" key="2">
    <source>
        <dbReference type="Proteomes" id="UP001476798"/>
    </source>
</evidence>
<sequence>CSVIMSATCGLRASGKLWFTRSDTCSCCWEASRTVRRPLCVSLLVWECGPRLPSYPSEDPSGDSGLWSE</sequence>
<protein>
    <submittedName>
        <fullName evidence="1">Uncharacterized protein</fullName>
    </submittedName>
</protein>
<gene>
    <name evidence="1" type="ORF">GOODEAATRI_008037</name>
</gene>
<dbReference type="EMBL" id="JAHRIO010000420">
    <property type="protein sequence ID" value="MEQ2158032.1"/>
    <property type="molecule type" value="Genomic_DNA"/>
</dbReference>
<accession>A0ABV0MG90</accession>
<keyword evidence="2" id="KW-1185">Reference proteome</keyword>
<name>A0ABV0MG90_9TELE</name>
<comment type="caution">
    <text evidence="1">The sequence shown here is derived from an EMBL/GenBank/DDBJ whole genome shotgun (WGS) entry which is preliminary data.</text>
</comment>
<reference evidence="1 2" key="1">
    <citation type="submission" date="2021-06" db="EMBL/GenBank/DDBJ databases">
        <authorList>
            <person name="Palmer J.M."/>
        </authorList>
    </citation>
    <scope>NUCLEOTIDE SEQUENCE [LARGE SCALE GENOMIC DNA]</scope>
    <source>
        <strain evidence="1 2">GA_2019</strain>
        <tissue evidence="1">Muscle</tissue>
    </source>
</reference>
<feature type="non-terminal residue" evidence="1">
    <location>
        <position position="1"/>
    </location>
</feature>
<dbReference type="Proteomes" id="UP001476798">
    <property type="component" value="Unassembled WGS sequence"/>
</dbReference>
<feature type="non-terminal residue" evidence="1">
    <location>
        <position position="69"/>
    </location>
</feature>
<proteinExistence type="predicted"/>
<organism evidence="1 2">
    <name type="scientific">Goodea atripinnis</name>
    <dbReference type="NCBI Taxonomy" id="208336"/>
    <lineage>
        <taxon>Eukaryota</taxon>
        <taxon>Metazoa</taxon>
        <taxon>Chordata</taxon>
        <taxon>Craniata</taxon>
        <taxon>Vertebrata</taxon>
        <taxon>Euteleostomi</taxon>
        <taxon>Actinopterygii</taxon>
        <taxon>Neopterygii</taxon>
        <taxon>Teleostei</taxon>
        <taxon>Neoteleostei</taxon>
        <taxon>Acanthomorphata</taxon>
        <taxon>Ovalentaria</taxon>
        <taxon>Atherinomorphae</taxon>
        <taxon>Cyprinodontiformes</taxon>
        <taxon>Goodeidae</taxon>
        <taxon>Goodea</taxon>
    </lineage>
</organism>